<evidence type="ECO:0000313" key="2">
    <source>
        <dbReference type="EMBL" id="PSS35178.1"/>
    </source>
</evidence>
<dbReference type="InParanoid" id="A0A2R6RYS2"/>
<reference evidence="3" key="2">
    <citation type="journal article" date="2018" name="BMC Genomics">
        <title>A manually annotated Actinidia chinensis var. chinensis (kiwifruit) genome highlights the challenges associated with draft genomes and gene prediction in plants.</title>
        <authorList>
            <person name="Pilkington S.M."/>
            <person name="Crowhurst R."/>
            <person name="Hilario E."/>
            <person name="Nardozza S."/>
            <person name="Fraser L."/>
            <person name="Peng Y."/>
            <person name="Gunaseelan K."/>
            <person name="Simpson R."/>
            <person name="Tahir J."/>
            <person name="Deroles S.C."/>
            <person name="Templeton K."/>
            <person name="Luo Z."/>
            <person name="Davy M."/>
            <person name="Cheng C."/>
            <person name="McNeilage M."/>
            <person name="Scaglione D."/>
            <person name="Liu Y."/>
            <person name="Zhang Q."/>
            <person name="Datson P."/>
            <person name="De Silva N."/>
            <person name="Gardiner S.E."/>
            <person name="Bassett H."/>
            <person name="Chagne D."/>
            <person name="McCallum J."/>
            <person name="Dzierzon H."/>
            <person name="Deng C."/>
            <person name="Wang Y.Y."/>
            <person name="Barron L."/>
            <person name="Manako K."/>
            <person name="Bowen J."/>
            <person name="Foster T.M."/>
            <person name="Erridge Z.A."/>
            <person name="Tiffin H."/>
            <person name="Waite C.N."/>
            <person name="Davies K.M."/>
            <person name="Grierson E.P."/>
            <person name="Laing W.A."/>
            <person name="Kirk R."/>
            <person name="Chen X."/>
            <person name="Wood M."/>
            <person name="Montefiori M."/>
            <person name="Brummell D.A."/>
            <person name="Schwinn K.E."/>
            <person name="Catanach A."/>
            <person name="Fullerton C."/>
            <person name="Li D."/>
            <person name="Meiyalaghan S."/>
            <person name="Nieuwenhuizen N."/>
            <person name="Read N."/>
            <person name="Prakash R."/>
            <person name="Hunter D."/>
            <person name="Zhang H."/>
            <person name="McKenzie M."/>
            <person name="Knabel M."/>
            <person name="Harris A."/>
            <person name="Allan A.C."/>
            <person name="Gleave A."/>
            <person name="Chen A."/>
            <person name="Janssen B.J."/>
            <person name="Plunkett B."/>
            <person name="Ampomah-Dwamena C."/>
            <person name="Voogd C."/>
            <person name="Leif D."/>
            <person name="Lafferty D."/>
            <person name="Souleyre E.J.F."/>
            <person name="Varkonyi-Gasic E."/>
            <person name="Gambi F."/>
            <person name="Hanley J."/>
            <person name="Yao J.L."/>
            <person name="Cheung J."/>
            <person name="David K.M."/>
            <person name="Warren B."/>
            <person name="Marsh K."/>
            <person name="Snowden K.C."/>
            <person name="Lin-Wang K."/>
            <person name="Brian L."/>
            <person name="Martinez-Sanchez M."/>
            <person name="Wang M."/>
            <person name="Ileperuma N."/>
            <person name="Macnee N."/>
            <person name="Campin R."/>
            <person name="McAtee P."/>
            <person name="Drummond R.S.M."/>
            <person name="Espley R.V."/>
            <person name="Ireland H.S."/>
            <person name="Wu R."/>
            <person name="Atkinson R.G."/>
            <person name="Karunairetnam S."/>
            <person name="Bulley S."/>
            <person name="Chunkath S."/>
            <person name="Hanley Z."/>
            <person name="Storey R."/>
            <person name="Thrimawithana A.H."/>
            <person name="Thomson S."/>
            <person name="David C."/>
            <person name="Testolin R."/>
            <person name="Huang H."/>
            <person name="Hellens R.P."/>
            <person name="Schaffer R.J."/>
        </authorList>
    </citation>
    <scope>NUCLEOTIDE SEQUENCE [LARGE SCALE GENOMIC DNA]</scope>
    <source>
        <strain evidence="3">cv. Red5</strain>
    </source>
</reference>
<dbReference type="Gramene" id="PSS35178">
    <property type="protein sequence ID" value="PSS35178"/>
    <property type="gene ID" value="CEY00_Acc02377"/>
</dbReference>
<accession>A0A2R6RYS2</accession>
<keyword evidence="3" id="KW-1185">Reference proteome</keyword>
<dbReference type="GO" id="GO:0016874">
    <property type="term" value="F:ligase activity"/>
    <property type="evidence" value="ECO:0007669"/>
    <property type="project" value="UniProtKB-KW"/>
</dbReference>
<comment type="caution">
    <text evidence="2">The sequence shown here is derived from an EMBL/GenBank/DDBJ whole genome shotgun (WGS) entry which is preliminary data.</text>
</comment>
<keyword evidence="1" id="KW-0812">Transmembrane</keyword>
<keyword evidence="2" id="KW-0436">Ligase</keyword>
<protein>
    <submittedName>
        <fullName evidence="2">Isoleucine--tRNA ligase</fullName>
    </submittedName>
</protein>
<gene>
    <name evidence="2" type="ORF">CEY00_Acc02377</name>
</gene>
<name>A0A2R6RYS2_ACTCC</name>
<dbReference type="AlphaFoldDB" id="A0A2R6RYS2"/>
<organism evidence="2 3">
    <name type="scientific">Actinidia chinensis var. chinensis</name>
    <name type="common">Chinese soft-hair kiwi</name>
    <dbReference type="NCBI Taxonomy" id="1590841"/>
    <lineage>
        <taxon>Eukaryota</taxon>
        <taxon>Viridiplantae</taxon>
        <taxon>Streptophyta</taxon>
        <taxon>Embryophyta</taxon>
        <taxon>Tracheophyta</taxon>
        <taxon>Spermatophyta</taxon>
        <taxon>Magnoliopsida</taxon>
        <taxon>eudicotyledons</taxon>
        <taxon>Gunneridae</taxon>
        <taxon>Pentapetalae</taxon>
        <taxon>asterids</taxon>
        <taxon>Ericales</taxon>
        <taxon>Actinidiaceae</taxon>
        <taxon>Actinidia</taxon>
    </lineage>
</organism>
<sequence length="181" mass="20996">MYGLQIKEWSAGVICKLDIEFLLYLLIKDGFWAQVEELDSGSSRAFMLEKRSGLNFPVDLYLEGTDESHGWFQSYLLTSILQKVPRESLLFVFPDFGDMMSWEGQGAPFNESDQSITHQVCHFALKYGCMYLFTFQSQMDTELNVMLAWNHFRRSMERFVYCGAIILLVCGCMDLCIDWPI</sequence>
<feature type="transmembrane region" description="Helical" evidence="1">
    <location>
        <begin position="159"/>
        <end position="180"/>
    </location>
</feature>
<dbReference type="Gene3D" id="3.40.50.10190">
    <property type="entry name" value="BRCT domain"/>
    <property type="match status" value="1"/>
</dbReference>
<evidence type="ECO:0000256" key="1">
    <source>
        <dbReference type="SAM" id="Phobius"/>
    </source>
</evidence>
<keyword evidence="1" id="KW-1133">Transmembrane helix</keyword>
<keyword evidence="1" id="KW-0472">Membrane</keyword>
<dbReference type="EMBL" id="NKQK01000002">
    <property type="protein sequence ID" value="PSS35178.1"/>
    <property type="molecule type" value="Genomic_DNA"/>
</dbReference>
<dbReference type="InterPro" id="IPR036420">
    <property type="entry name" value="BRCT_dom_sf"/>
</dbReference>
<reference evidence="2 3" key="1">
    <citation type="submission" date="2017-07" db="EMBL/GenBank/DDBJ databases">
        <title>An improved, manually edited Actinidia chinensis var. chinensis (kiwifruit) genome highlights the challenges associated with draft genomes and gene prediction in plants.</title>
        <authorList>
            <person name="Pilkington S."/>
            <person name="Crowhurst R."/>
            <person name="Hilario E."/>
            <person name="Nardozza S."/>
            <person name="Fraser L."/>
            <person name="Peng Y."/>
            <person name="Gunaseelan K."/>
            <person name="Simpson R."/>
            <person name="Tahir J."/>
            <person name="Deroles S."/>
            <person name="Templeton K."/>
            <person name="Luo Z."/>
            <person name="Davy M."/>
            <person name="Cheng C."/>
            <person name="Mcneilage M."/>
            <person name="Scaglione D."/>
            <person name="Liu Y."/>
            <person name="Zhang Q."/>
            <person name="Datson P."/>
            <person name="De Silva N."/>
            <person name="Gardiner S."/>
            <person name="Bassett H."/>
            <person name="Chagne D."/>
            <person name="Mccallum J."/>
            <person name="Dzierzon H."/>
            <person name="Deng C."/>
            <person name="Wang Y.-Y."/>
            <person name="Barron N."/>
            <person name="Manako K."/>
            <person name="Bowen J."/>
            <person name="Foster T."/>
            <person name="Erridge Z."/>
            <person name="Tiffin H."/>
            <person name="Waite C."/>
            <person name="Davies K."/>
            <person name="Grierson E."/>
            <person name="Laing W."/>
            <person name="Kirk R."/>
            <person name="Chen X."/>
            <person name="Wood M."/>
            <person name="Montefiori M."/>
            <person name="Brummell D."/>
            <person name="Schwinn K."/>
            <person name="Catanach A."/>
            <person name="Fullerton C."/>
            <person name="Li D."/>
            <person name="Meiyalaghan S."/>
            <person name="Nieuwenhuizen N."/>
            <person name="Read N."/>
            <person name="Prakash R."/>
            <person name="Hunter D."/>
            <person name="Zhang H."/>
            <person name="Mckenzie M."/>
            <person name="Knabel M."/>
            <person name="Harris A."/>
            <person name="Allan A."/>
            <person name="Chen A."/>
            <person name="Janssen B."/>
            <person name="Plunkett B."/>
            <person name="Dwamena C."/>
            <person name="Voogd C."/>
            <person name="Leif D."/>
            <person name="Lafferty D."/>
            <person name="Souleyre E."/>
            <person name="Varkonyi-Gasic E."/>
            <person name="Gambi F."/>
            <person name="Hanley J."/>
            <person name="Yao J.-L."/>
            <person name="Cheung J."/>
            <person name="David K."/>
            <person name="Warren B."/>
            <person name="Marsh K."/>
            <person name="Snowden K."/>
            <person name="Lin-Wang K."/>
            <person name="Brian L."/>
            <person name="Martinez-Sanchez M."/>
            <person name="Wang M."/>
            <person name="Ileperuma N."/>
            <person name="Macnee N."/>
            <person name="Campin R."/>
            <person name="Mcatee P."/>
            <person name="Drummond R."/>
            <person name="Espley R."/>
            <person name="Ireland H."/>
            <person name="Wu R."/>
            <person name="Atkinson R."/>
            <person name="Karunairetnam S."/>
            <person name="Bulley S."/>
            <person name="Chunkath S."/>
            <person name="Hanley Z."/>
            <person name="Storey R."/>
            <person name="Thrimawithana A."/>
            <person name="Thomson S."/>
            <person name="David C."/>
            <person name="Testolin R."/>
        </authorList>
    </citation>
    <scope>NUCLEOTIDE SEQUENCE [LARGE SCALE GENOMIC DNA]</scope>
    <source>
        <strain evidence="3">cv. Red5</strain>
        <tissue evidence="2">Young leaf</tissue>
    </source>
</reference>
<dbReference type="Proteomes" id="UP000241394">
    <property type="component" value="Chromosome LG2"/>
</dbReference>
<dbReference type="STRING" id="1590841.A0A2R6RYS2"/>
<dbReference type="OrthoDB" id="1731655at2759"/>
<proteinExistence type="predicted"/>
<evidence type="ECO:0000313" key="3">
    <source>
        <dbReference type="Proteomes" id="UP000241394"/>
    </source>
</evidence>